<protein>
    <submittedName>
        <fullName evidence="1">Uncharacterized protein</fullName>
    </submittedName>
</protein>
<accession>A0AAD6YFV8</accession>
<keyword evidence="2" id="KW-1185">Reference proteome</keyword>
<dbReference type="Proteomes" id="UP001219525">
    <property type="component" value="Unassembled WGS sequence"/>
</dbReference>
<sequence>MGVSAVGLLAIGTAGLILDKNTHIWLEHHLTRLKTSIDPDTREWGWDLEAERWTGDPNQGGTDAGLTADGRKAVRDAWFSHHRPEKYGSLDENNAGVNMVDALLLRTEACLRSAIAIAEDPNIVPKLHPCTLTDLLARRAGILERLGGAHIDESKVQYERVWQLLERKGVQAARVALKLGDVNSRLGNDKALAWWTRAIELVSGDKFGTQLPTIPAAPPSGPAEQRLLASALVSISAFYAMRRQFDHARKIEEASLALLRSIRSPEALASTSPPQTLHFLTLLHRSALLSSHLAEVMYVQRLPVAECLKRLQAAATSSERVAYALVGISVRDSDQLTPSAKEPLLARYVDNPYLEKPASDLLRDARQSAAAAWNLMGELAERMDRQSALQYYTRAIGWAVADSTLRDDFTLISRNYTRIKQALEPLESK</sequence>
<gene>
    <name evidence="1" type="ORF">GGX14DRAFT_516231</name>
</gene>
<dbReference type="InterPro" id="IPR011990">
    <property type="entry name" value="TPR-like_helical_dom_sf"/>
</dbReference>
<reference evidence="1" key="1">
    <citation type="submission" date="2023-03" db="EMBL/GenBank/DDBJ databases">
        <title>Massive genome expansion in bonnet fungi (Mycena s.s.) driven by repeated elements and novel gene families across ecological guilds.</title>
        <authorList>
            <consortium name="Lawrence Berkeley National Laboratory"/>
            <person name="Harder C.B."/>
            <person name="Miyauchi S."/>
            <person name="Viragh M."/>
            <person name="Kuo A."/>
            <person name="Thoen E."/>
            <person name="Andreopoulos B."/>
            <person name="Lu D."/>
            <person name="Skrede I."/>
            <person name="Drula E."/>
            <person name="Henrissat B."/>
            <person name="Morin E."/>
            <person name="Kohler A."/>
            <person name="Barry K."/>
            <person name="LaButti K."/>
            <person name="Morin E."/>
            <person name="Salamov A."/>
            <person name="Lipzen A."/>
            <person name="Mereny Z."/>
            <person name="Hegedus B."/>
            <person name="Baldrian P."/>
            <person name="Stursova M."/>
            <person name="Weitz H."/>
            <person name="Taylor A."/>
            <person name="Grigoriev I.V."/>
            <person name="Nagy L.G."/>
            <person name="Martin F."/>
            <person name="Kauserud H."/>
        </authorList>
    </citation>
    <scope>NUCLEOTIDE SEQUENCE</scope>
    <source>
        <strain evidence="1">9144</strain>
    </source>
</reference>
<organism evidence="1 2">
    <name type="scientific">Mycena pura</name>
    <dbReference type="NCBI Taxonomy" id="153505"/>
    <lineage>
        <taxon>Eukaryota</taxon>
        <taxon>Fungi</taxon>
        <taxon>Dikarya</taxon>
        <taxon>Basidiomycota</taxon>
        <taxon>Agaricomycotina</taxon>
        <taxon>Agaricomycetes</taxon>
        <taxon>Agaricomycetidae</taxon>
        <taxon>Agaricales</taxon>
        <taxon>Marasmiineae</taxon>
        <taxon>Mycenaceae</taxon>
        <taxon>Mycena</taxon>
    </lineage>
</organism>
<proteinExistence type="predicted"/>
<dbReference type="AlphaFoldDB" id="A0AAD6YFV8"/>
<dbReference type="EMBL" id="JARJCW010000011">
    <property type="protein sequence ID" value="KAJ7219266.1"/>
    <property type="molecule type" value="Genomic_DNA"/>
</dbReference>
<name>A0AAD6YFV8_9AGAR</name>
<dbReference type="Gene3D" id="1.25.40.10">
    <property type="entry name" value="Tetratricopeptide repeat domain"/>
    <property type="match status" value="1"/>
</dbReference>
<evidence type="ECO:0000313" key="1">
    <source>
        <dbReference type="EMBL" id="KAJ7219266.1"/>
    </source>
</evidence>
<comment type="caution">
    <text evidence="1">The sequence shown here is derived from an EMBL/GenBank/DDBJ whole genome shotgun (WGS) entry which is preliminary data.</text>
</comment>
<evidence type="ECO:0000313" key="2">
    <source>
        <dbReference type="Proteomes" id="UP001219525"/>
    </source>
</evidence>